<comment type="caution">
    <text evidence="17">The sequence shown here is derived from an EMBL/GenBank/DDBJ whole genome shotgun (WGS) entry which is preliminary data.</text>
</comment>
<proteinExistence type="inferred from homology"/>
<dbReference type="HAMAP" id="MF_01224_B">
    <property type="entry name" value="MoaC_B"/>
    <property type="match status" value="1"/>
</dbReference>
<comment type="subcellular location">
    <subcellularLocation>
        <location evidence="12">Cytoplasm</location>
    </subcellularLocation>
</comment>
<comment type="domain">
    <text evidence="12">The N-terminal domain determines nucleotide recognition and specific binding, while the C-terminal domain determines the specific binding to the target protein.</text>
</comment>
<keyword evidence="9 12" id="KW-0501">Molybdenum cofactor biosynthesis</keyword>
<organism evidence="17 18">
    <name type="scientific">Silvimonas iriomotensis</name>
    <dbReference type="NCBI Taxonomy" id="449662"/>
    <lineage>
        <taxon>Bacteria</taxon>
        <taxon>Pseudomonadati</taxon>
        <taxon>Pseudomonadota</taxon>
        <taxon>Betaproteobacteria</taxon>
        <taxon>Neisseriales</taxon>
        <taxon>Chitinibacteraceae</taxon>
        <taxon>Silvimonas</taxon>
    </lineage>
</organism>
<evidence type="ECO:0000256" key="7">
    <source>
        <dbReference type="ARBA" id="ARBA00022842"/>
    </source>
</evidence>
<comment type="caution">
    <text evidence="12">Lacks conserved residue(s) required for the propagation of feature annotation.</text>
</comment>
<comment type="subunit">
    <text evidence="12">Monomer.</text>
</comment>
<comment type="catalytic activity">
    <reaction evidence="1 13">
        <text>(8S)-3',8-cyclo-7,8-dihydroguanosine 5'-triphosphate = cyclic pyranopterin phosphate + diphosphate</text>
        <dbReference type="Rhea" id="RHEA:49580"/>
        <dbReference type="ChEBI" id="CHEBI:33019"/>
        <dbReference type="ChEBI" id="CHEBI:59648"/>
        <dbReference type="ChEBI" id="CHEBI:131766"/>
        <dbReference type="EC" id="4.6.1.17"/>
    </reaction>
</comment>
<dbReference type="InterPro" id="IPR029044">
    <property type="entry name" value="Nucleotide-diphossugar_trans"/>
</dbReference>
<dbReference type="HAMAP" id="MF_00316">
    <property type="entry name" value="MobA"/>
    <property type="match status" value="1"/>
</dbReference>
<dbReference type="Pfam" id="PF01967">
    <property type="entry name" value="MoaC"/>
    <property type="match status" value="1"/>
</dbReference>
<evidence type="ECO:0000256" key="5">
    <source>
        <dbReference type="ARBA" id="ARBA00022723"/>
    </source>
</evidence>
<evidence type="ECO:0000256" key="13">
    <source>
        <dbReference type="HAMAP-Rule" id="MF_01224"/>
    </source>
</evidence>
<feature type="binding site" evidence="12">
    <location>
        <position position="100"/>
    </location>
    <ligand>
        <name>GTP</name>
        <dbReference type="ChEBI" id="CHEBI:37565"/>
    </ligand>
</feature>
<comment type="catalytic activity">
    <reaction evidence="12">
        <text>Mo-molybdopterin + GTP + H(+) = Mo-molybdopterin guanine dinucleotide + diphosphate</text>
        <dbReference type="Rhea" id="RHEA:34243"/>
        <dbReference type="ChEBI" id="CHEBI:15378"/>
        <dbReference type="ChEBI" id="CHEBI:33019"/>
        <dbReference type="ChEBI" id="CHEBI:37565"/>
        <dbReference type="ChEBI" id="CHEBI:71302"/>
        <dbReference type="ChEBI" id="CHEBI:71310"/>
        <dbReference type="EC" id="2.7.7.77"/>
    </reaction>
</comment>
<dbReference type="NCBIfam" id="TIGR02665">
    <property type="entry name" value="molyb_mobA"/>
    <property type="match status" value="1"/>
</dbReference>
<dbReference type="Proteomes" id="UP000637267">
    <property type="component" value="Unassembled WGS sequence"/>
</dbReference>
<protein>
    <recommendedName>
        <fullName evidence="12 13">Multifunctional fusion protein</fullName>
    </recommendedName>
    <domain>
        <recommendedName>
            <fullName evidence="12">Molybdenum cofactor guanylyltransferase</fullName>
            <shortName evidence="12">MoCo guanylyltransferase</shortName>
            <ecNumber evidence="12">2.7.7.77</ecNumber>
        </recommendedName>
        <alternativeName>
            <fullName evidence="12">GTP:molybdopterin guanylyltransferase</fullName>
        </alternativeName>
        <alternativeName>
            <fullName evidence="12">Mo-MPT guanylyltransferase</fullName>
        </alternativeName>
        <alternativeName>
            <fullName evidence="12">Molybdopterin guanylyltransferase</fullName>
        </alternativeName>
        <alternativeName>
            <fullName evidence="12">Molybdopterin-guanine dinucleotide synthase</fullName>
            <shortName evidence="12">MGD synthase</shortName>
        </alternativeName>
    </domain>
    <domain>
        <recommendedName>
            <fullName evidence="13">Cyclic pyranopterin monophosphate synthase</fullName>
            <ecNumber evidence="13">4.6.1.17</ecNumber>
        </recommendedName>
        <alternativeName>
            <fullName evidence="13">Molybdenum cofactor biosynthesis protein C</fullName>
        </alternativeName>
    </domain>
</protein>
<feature type="binding site" evidence="13">
    <location>
        <begin position="322"/>
        <end position="323"/>
    </location>
    <ligand>
        <name>substrate</name>
    </ligand>
</feature>
<evidence type="ECO:0000256" key="6">
    <source>
        <dbReference type="ARBA" id="ARBA00022741"/>
    </source>
</evidence>
<dbReference type="PANTHER" id="PTHR19136:SF81">
    <property type="entry name" value="MOLYBDENUM COFACTOR GUANYLYLTRANSFERASE"/>
    <property type="match status" value="1"/>
</dbReference>
<reference evidence="18" key="1">
    <citation type="journal article" date="2019" name="Int. J. Syst. Evol. Microbiol.">
        <title>The Global Catalogue of Microorganisms (GCM) 10K type strain sequencing project: providing services to taxonomists for standard genome sequencing and annotation.</title>
        <authorList>
            <consortium name="The Broad Institute Genomics Platform"/>
            <consortium name="The Broad Institute Genome Sequencing Center for Infectious Disease"/>
            <person name="Wu L."/>
            <person name="Ma J."/>
        </authorList>
    </citation>
    <scope>NUCLEOTIDE SEQUENCE [LARGE SCALE GENOMIC DNA]</scope>
    <source>
        <strain evidence="18">CGMCC 1.8859</strain>
    </source>
</reference>
<dbReference type="CDD" id="cd02503">
    <property type="entry name" value="MobA"/>
    <property type="match status" value="1"/>
</dbReference>
<dbReference type="NCBIfam" id="NF006870">
    <property type="entry name" value="PRK09364.1"/>
    <property type="match status" value="1"/>
</dbReference>
<dbReference type="Gene3D" id="3.30.70.640">
    <property type="entry name" value="Molybdopterin cofactor biosynthesis C (MoaC) domain"/>
    <property type="match status" value="1"/>
</dbReference>
<dbReference type="SUPFAM" id="SSF55040">
    <property type="entry name" value="Molybdenum cofactor biosynthesis protein C, MoaC"/>
    <property type="match status" value="1"/>
</dbReference>
<dbReference type="InterPro" id="IPR002820">
    <property type="entry name" value="Mopterin_CF_biosynth-C_dom"/>
</dbReference>
<keyword evidence="8 12" id="KW-0342">GTP-binding</keyword>
<gene>
    <name evidence="13" type="primary">moaC</name>
    <name evidence="12" type="synonym">mobA</name>
    <name evidence="17" type="ORF">GCM10010970_30320</name>
</gene>
<evidence type="ECO:0000256" key="3">
    <source>
        <dbReference type="ARBA" id="ARBA00022490"/>
    </source>
</evidence>
<evidence type="ECO:0000256" key="1">
    <source>
        <dbReference type="ARBA" id="ARBA00001637"/>
    </source>
</evidence>
<dbReference type="Gene3D" id="3.90.550.10">
    <property type="entry name" value="Spore Coat Polysaccharide Biosynthesis Protein SpsA, Chain A"/>
    <property type="match status" value="1"/>
</dbReference>
<dbReference type="InterPro" id="IPR047594">
    <property type="entry name" value="MoaC_bact/euk"/>
</dbReference>
<evidence type="ECO:0000256" key="12">
    <source>
        <dbReference type="HAMAP-Rule" id="MF_00316"/>
    </source>
</evidence>
<comment type="function">
    <text evidence="12">Transfers a GMP moiety from GTP to Mo-molybdopterin (Mo-MPT) cofactor (Moco or molybdenum cofactor) to form Mo-molybdopterin guanine dinucleotide (Mo-MGD) cofactor.</text>
</comment>
<accession>A0ABQ2PCT3</accession>
<keyword evidence="6 12" id="KW-0547">Nucleotide-binding</keyword>
<evidence type="ECO:0000256" key="14">
    <source>
        <dbReference type="SAM" id="MobiDB-lite"/>
    </source>
</evidence>
<dbReference type="SUPFAM" id="SSF53448">
    <property type="entry name" value="Nucleotide-diphospho-sugar transferases"/>
    <property type="match status" value="1"/>
</dbReference>
<keyword evidence="5 12" id="KW-0479">Metal-binding</keyword>
<feature type="domain" description="MobA-like NTP transferase" evidence="16">
    <location>
        <begin position="5"/>
        <end position="154"/>
    </location>
</feature>
<evidence type="ECO:0000256" key="10">
    <source>
        <dbReference type="ARBA" id="ARBA00023239"/>
    </source>
</evidence>
<dbReference type="InterPro" id="IPR023045">
    <property type="entry name" value="MoaC"/>
</dbReference>
<name>A0ABQ2PCT3_9NEIS</name>
<dbReference type="EC" id="4.6.1.17" evidence="13"/>
<feature type="binding site" evidence="12">
    <location>
        <position position="21"/>
    </location>
    <ligand>
        <name>GTP</name>
        <dbReference type="ChEBI" id="CHEBI:37565"/>
    </ligand>
</feature>
<dbReference type="EMBL" id="BMLX01000004">
    <property type="protein sequence ID" value="GGP23032.1"/>
    <property type="molecule type" value="Genomic_DNA"/>
</dbReference>
<comment type="similarity">
    <text evidence="13">Belongs to the MoaC family.</text>
</comment>
<sequence length="367" mass="38755">MTIDAVILAGGEGRRMGGQDKGLVVLNGHALVSWVAEALSRQTRPIGQIMVSANRNLADYARFGFPVLHDVYTGFSGPLAGIHAAMLASPANTLLVVPCDVPELPPNLLRDLATALDDHPNAQAAAVKTTDGRTHPALCLLRRGALDSLIHHIEHKQFKLGDWLNTLSPVWVTFDTPFANLNSPDELTAAATRLGDASPAQSTQGSASPNGGLTHFDAAGQAHMVGVGAKDETHRVARASGHIHMNPETLALIAGGNHKKGDVLGIARIAGIMAAKKTPDLIPLCHAIALTRVTVDFRIDHATHRVHCEASAETVGRTGVEIEALTAVQIALLTIYDMCKAVDRGMVIGDVKLLEKKGGKSGHWLAG</sequence>
<dbReference type="CDD" id="cd01420">
    <property type="entry name" value="MoaC_PE"/>
    <property type="match status" value="1"/>
</dbReference>
<evidence type="ECO:0000259" key="15">
    <source>
        <dbReference type="Pfam" id="PF01967"/>
    </source>
</evidence>
<dbReference type="Pfam" id="PF12804">
    <property type="entry name" value="NTP_transf_3"/>
    <property type="match status" value="1"/>
</dbReference>
<dbReference type="NCBIfam" id="TIGR00581">
    <property type="entry name" value="moaC"/>
    <property type="match status" value="1"/>
</dbReference>
<evidence type="ECO:0000256" key="9">
    <source>
        <dbReference type="ARBA" id="ARBA00023150"/>
    </source>
</evidence>
<keyword evidence="3 12" id="KW-0963">Cytoplasm</keyword>
<dbReference type="InterPro" id="IPR025877">
    <property type="entry name" value="MobA-like_NTP_Trfase"/>
</dbReference>
<evidence type="ECO:0000256" key="11">
    <source>
        <dbReference type="ARBA" id="ARBA00055087"/>
    </source>
</evidence>
<keyword evidence="10 13" id="KW-0456">Lyase</keyword>
<evidence type="ECO:0000256" key="8">
    <source>
        <dbReference type="ARBA" id="ARBA00023134"/>
    </source>
</evidence>
<feature type="active site" evidence="13">
    <location>
        <position position="337"/>
    </location>
</feature>
<comment type="cofactor">
    <cofactor evidence="12">
        <name>Mg(2+)</name>
        <dbReference type="ChEBI" id="CHEBI:18420"/>
    </cofactor>
</comment>
<feature type="binding site" evidence="12">
    <location>
        <begin position="8"/>
        <end position="10"/>
    </location>
    <ligand>
        <name>GTP</name>
        <dbReference type="ChEBI" id="CHEBI:37565"/>
    </ligand>
</feature>
<evidence type="ECO:0000256" key="4">
    <source>
        <dbReference type="ARBA" id="ARBA00022679"/>
    </source>
</evidence>
<comment type="function">
    <text evidence="11 13">Catalyzes the conversion of (8S)-3',8-cyclo-7,8-dihydroguanosine 5'-triphosphate to cyclic pyranopterin monophosphate (cPMP).</text>
</comment>
<comment type="similarity">
    <text evidence="12">Belongs to the MobA family.</text>
</comment>
<dbReference type="InterPro" id="IPR013482">
    <property type="entry name" value="Molybde_CF_guanTrfase"/>
</dbReference>
<evidence type="ECO:0000313" key="17">
    <source>
        <dbReference type="EMBL" id="GGP23032.1"/>
    </source>
</evidence>
<feature type="compositionally biased region" description="Polar residues" evidence="14">
    <location>
        <begin position="199"/>
        <end position="211"/>
    </location>
</feature>
<feature type="binding site" evidence="12">
    <location>
        <position position="100"/>
    </location>
    <ligand>
        <name>Mg(2+)</name>
        <dbReference type="ChEBI" id="CHEBI:18420"/>
    </ligand>
</feature>
<evidence type="ECO:0000259" key="16">
    <source>
        <dbReference type="Pfam" id="PF12804"/>
    </source>
</evidence>
<feature type="region of interest" description="Disordered" evidence="14">
    <location>
        <begin position="195"/>
        <end position="215"/>
    </location>
</feature>
<comment type="subunit">
    <text evidence="13">Homohexamer; trimer of dimers.</text>
</comment>
<feature type="domain" description="Molybdopterin cofactor biosynthesis C (MoaC)" evidence="15">
    <location>
        <begin position="224"/>
        <end position="359"/>
    </location>
</feature>
<keyword evidence="7 12" id="KW-0460">Magnesium</keyword>
<evidence type="ECO:0000313" key="18">
    <source>
        <dbReference type="Proteomes" id="UP000637267"/>
    </source>
</evidence>
<dbReference type="EC" id="2.7.7.77" evidence="12"/>
<feature type="binding site" evidence="13">
    <location>
        <begin position="284"/>
        <end position="286"/>
    </location>
    <ligand>
        <name>substrate</name>
    </ligand>
</feature>
<dbReference type="InterPro" id="IPR036522">
    <property type="entry name" value="MoaC_sf"/>
</dbReference>
<keyword evidence="4 12" id="KW-0808">Transferase</keyword>
<feature type="binding site" evidence="12">
    <location>
        <position position="70"/>
    </location>
    <ligand>
        <name>GTP</name>
        <dbReference type="ChEBI" id="CHEBI:37565"/>
    </ligand>
</feature>
<keyword evidence="18" id="KW-1185">Reference proteome</keyword>
<evidence type="ECO:0000256" key="2">
    <source>
        <dbReference type="ARBA" id="ARBA00005046"/>
    </source>
</evidence>
<dbReference type="PANTHER" id="PTHR19136">
    <property type="entry name" value="MOLYBDENUM COFACTOR GUANYLYLTRANSFERASE"/>
    <property type="match status" value="1"/>
</dbReference>
<comment type="pathway">
    <text evidence="2 13">Cofactor biosynthesis; molybdopterin biosynthesis.</text>
</comment>